<dbReference type="Proteomes" id="UP001611339">
    <property type="component" value="Unassembled WGS sequence"/>
</dbReference>
<evidence type="ECO:0000256" key="1">
    <source>
        <dbReference type="SAM" id="MobiDB-lite"/>
    </source>
</evidence>
<proteinExistence type="predicted"/>
<feature type="region of interest" description="Disordered" evidence="1">
    <location>
        <begin position="14"/>
        <end position="34"/>
    </location>
</feature>
<evidence type="ECO:0000313" key="2">
    <source>
        <dbReference type="EMBL" id="MFI1713158.1"/>
    </source>
</evidence>
<keyword evidence="3" id="KW-1185">Reference proteome</keyword>
<organism evidence="2 3">
    <name type="scientific">Streptomyces litmocidini</name>
    <dbReference type="NCBI Taxonomy" id="67318"/>
    <lineage>
        <taxon>Bacteria</taxon>
        <taxon>Bacillati</taxon>
        <taxon>Actinomycetota</taxon>
        <taxon>Actinomycetes</taxon>
        <taxon>Kitasatosporales</taxon>
        <taxon>Streptomycetaceae</taxon>
        <taxon>Streptomyces</taxon>
    </lineage>
</organism>
<dbReference type="RefSeq" id="WP_398707540.1">
    <property type="nucleotide sequence ID" value="NZ_JBIRUI010000002.1"/>
</dbReference>
<accession>A0ABW7U307</accession>
<dbReference type="Pfam" id="PF03752">
    <property type="entry name" value="ALF"/>
    <property type="match status" value="1"/>
</dbReference>
<feature type="compositionally biased region" description="Gly residues" evidence="1">
    <location>
        <begin position="171"/>
        <end position="184"/>
    </location>
</feature>
<dbReference type="EMBL" id="JBIRUI010000002">
    <property type="protein sequence ID" value="MFI1713158.1"/>
    <property type="molecule type" value="Genomic_DNA"/>
</dbReference>
<gene>
    <name evidence="2" type="ORF">ACH407_06175</name>
</gene>
<evidence type="ECO:0000313" key="3">
    <source>
        <dbReference type="Proteomes" id="UP001611339"/>
    </source>
</evidence>
<name>A0ABW7U307_9ACTN</name>
<dbReference type="InterPro" id="IPR005506">
    <property type="entry name" value="DUF312_ALF"/>
</dbReference>
<sequence length="199" mass="20894">MLVHVHTRDLRPGLTLLSTTPARADEPGDDPTDPWKRTLRISLGVTARENRCIAARFVHLGGPESKAAAGRALAGTDADVAAAISSRGWLLSGPLGQALDRDKAATGTAIDAFRVRQQKLDTSNSPYRSVNSSGGRDFHAPAFGADILGFAGQSTLWDKIADDPRPDAGYGVPGQGSDGPGGHLHPGRLLGDQLSSRSR</sequence>
<comment type="caution">
    <text evidence="2">The sequence shown here is derived from an EMBL/GenBank/DDBJ whole genome shotgun (WGS) entry which is preliminary data.</text>
</comment>
<protein>
    <submittedName>
        <fullName evidence="2">ALF repeat-containing protein</fullName>
    </submittedName>
</protein>
<reference evidence="2 3" key="1">
    <citation type="submission" date="2024-10" db="EMBL/GenBank/DDBJ databases">
        <title>The Natural Products Discovery Center: Release of the First 8490 Sequenced Strains for Exploring Actinobacteria Biosynthetic Diversity.</title>
        <authorList>
            <person name="Kalkreuter E."/>
            <person name="Kautsar S.A."/>
            <person name="Yang D."/>
            <person name="Bader C.D."/>
            <person name="Teijaro C.N."/>
            <person name="Fluegel L."/>
            <person name="Davis C.M."/>
            <person name="Simpson J.R."/>
            <person name="Lauterbach L."/>
            <person name="Steele A.D."/>
            <person name="Gui C."/>
            <person name="Meng S."/>
            <person name="Li G."/>
            <person name="Viehrig K."/>
            <person name="Ye F."/>
            <person name="Su P."/>
            <person name="Kiefer A.F."/>
            <person name="Nichols A."/>
            <person name="Cepeda A.J."/>
            <person name="Yan W."/>
            <person name="Fan B."/>
            <person name="Jiang Y."/>
            <person name="Adhikari A."/>
            <person name="Zheng C.-J."/>
            <person name="Schuster L."/>
            <person name="Cowan T.M."/>
            <person name="Smanski M.J."/>
            <person name="Chevrette M.G."/>
            <person name="De Carvalho L.P.S."/>
            <person name="Shen B."/>
        </authorList>
    </citation>
    <scope>NUCLEOTIDE SEQUENCE [LARGE SCALE GENOMIC DNA]</scope>
    <source>
        <strain evidence="2 3">NPDC020602</strain>
    </source>
</reference>
<feature type="region of interest" description="Disordered" evidence="1">
    <location>
        <begin position="158"/>
        <end position="199"/>
    </location>
</feature>